<comment type="catalytic activity">
    <reaction evidence="6">
        <text>N(2)-formyl-N(1)-(5-phospho-beta-D-ribosyl)glycinamide + L-glutamine + ATP + H2O = 2-formamido-N(1)-(5-O-phospho-beta-D-ribosyl)acetamidine + L-glutamate + ADP + phosphate + H(+)</text>
        <dbReference type="Rhea" id="RHEA:17129"/>
        <dbReference type="ChEBI" id="CHEBI:15377"/>
        <dbReference type="ChEBI" id="CHEBI:15378"/>
        <dbReference type="ChEBI" id="CHEBI:29985"/>
        <dbReference type="ChEBI" id="CHEBI:30616"/>
        <dbReference type="ChEBI" id="CHEBI:43474"/>
        <dbReference type="ChEBI" id="CHEBI:58359"/>
        <dbReference type="ChEBI" id="CHEBI:147286"/>
        <dbReference type="ChEBI" id="CHEBI:147287"/>
        <dbReference type="ChEBI" id="CHEBI:456216"/>
        <dbReference type="EC" id="6.3.5.3"/>
    </reaction>
</comment>
<evidence type="ECO:0000256" key="5">
    <source>
        <dbReference type="ARBA" id="ARBA00022840"/>
    </source>
</evidence>
<evidence type="ECO:0000256" key="6">
    <source>
        <dbReference type="HAMAP-Rule" id="MF_01926"/>
    </source>
</evidence>
<dbReference type="NCBIfam" id="TIGR00302">
    <property type="entry name" value="phosphoribosylformylglycinamidine synthase subunit PurS"/>
    <property type="match status" value="1"/>
</dbReference>
<evidence type="ECO:0000313" key="7">
    <source>
        <dbReference type="EMBL" id="GEM45030.1"/>
    </source>
</evidence>
<dbReference type="GO" id="GO:0006189">
    <property type="term" value="P:'de novo' IMP biosynthetic process"/>
    <property type="evidence" value="ECO:0007669"/>
    <property type="project" value="UniProtKB-UniRule"/>
</dbReference>
<proteinExistence type="inferred from homology"/>
<keyword evidence="4 6" id="KW-0658">Purine biosynthesis</keyword>
<dbReference type="PANTHER" id="PTHR34696:SF1">
    <property type="entry name" value="PHOSPHORIBOSYLFORMYLGLYCINAMIDINE SYNTHASE SUBUNIT PURS"/>
    <property type="match status" value="1"/>
</dbReference>
<gene>
    <name evidence="6 7" type="primary">purS</name>
    <name evidence="7" type="ORF">DC3_06650</name>
</gene>
<evidence type="ECO:0000256" key="3">
    <source>
        <dbReference type="ARBA" id="ARBA00022741"/>
    </source>
</evidence>
<keyword evidence="2 6" id="KW-0436">Ligase</keyword>
<dbReference type="SUPFAM" id="SSF82697">
    <property type="entry name" value="PurS-like"/>
    <property type="match status" value="1"/>
</dbReference>
<dbReference type="InterPro" id="IPR003850">
    <property type="entry name" value="PurS"/>
</dbReference>
<comment type="subunit">
    <text evidence="6">Part of the FGAM synthase complex composed of 1 PurL, 1 PurQ and 2 PurS subunits.</text>
</comment>
<dbReference type="GO" id="GO:0005737">
    <property type="term" value="C:cytoplasm"/>
    <property type="evidence" value="ECO:0007669"/>
    <property type="project" value="UniProtKB-SubCell"/>
</dbReference>
<evidence type="ECO:0000256" key="4">
    <source>
        <dbReference type="ARBA" id="ARBA00022755"/>
    </source>
</evidence>
<keyword evidence="8" id="KW-1185">Reference proteome</keyword>
<dbReference type="Pfam" id="PF02700">
    <property type="entry name" value="PurS"/>
    <property type="match status" value="1"/>
</dbReference>
<organism evidence="7 8">
    <name type="scientific">Deinococcus cellulosilyticus (strain DSM 18568 / NBRC 106333 / KACC 11606 / 5516J-15)</name>
    <dbReference type="NCBI Taxonomy" id="1223518"/>
    <lineage>
        <taxon>Bacteria</taxon>
        <taxon>Thermotogati</taxon>
        <taxon>Deinococcota</taxon>
        <taxon>Deinococci</taxon>
        <taxon>Deinococcales</taxon>
        <taxon>Deinococcaceae</taxon>
        <taxon>Deinococcus</taxon>
    </lineage>
</organism>
<dbReference type="UniPathway" id="UPA00074">
    <property type="reaction ID" value="UER00128"/>
</dbReference>
<dbReference type="EMBL" id="BJXB01000002">
    <property type="protein sequence ID" value="GEM45030.1"/>
    <property type="molecule type" value="Genomic_DNA"/>
</dbReference>
<dbReference type="AlphaFoldDB" id="A0A511MWT9"/>
<name>A0A511MWT9_DEIC1</name>
<dbReference type="GO" id="GO:0005524">
    <property type="term" value="F:ATP binding"/>
    <property type="evidence" value="ECO:0007669"/>
    <property type="project" value="UniProtKB-UniRule"/>
</dbReference>
<dbReference type="GO" id="GO:0004642">
    <property type="term" value="F:phosphoribosylformylglycinamidine synthase activity"/>
    <property type="evidence" value="ECO:0007669"/>
    <property type="project" value="UniProtKB-UniRule"/>
</dbReference>
<evidence type="ECO:0000256" key="1">
    <source>
        <dbReference type="ARBA" id="ARBA00022490"/>
    </source>
</evidence>
<keyword evidence="5 6" id="KW-0067">ATP-binding</keyword>
<dbReference type="NCBIfam" id="NF004630">
    <property type="entry name" value="PRK05974.1"/>
    <property type="match status" value="1"/>
</dbReference>
<dbReference type="OrthoDB" id="9799101at2"/>
<reference evidence="7 8" key="1">
    <citation type="submission" date="2019-07" db="EMBL/GenBank/DDBJ databases">
        <title>Whole genome shotgun sequence of Deinococcus cellulosilyticus NBRC 106333.</title>
        <authorList>
            <person name="Hosoyama A."/>
            <person name="Uohara A."/>
            <person name="Ohji S."/>
            <person name="Ichikawa N."/>
        </authorList>
    </citation>
    <scope>NUCLEOTIDE SEQUENCE [LARGE SCALE GENOMIC DNA]</scope>
    <source>
        <strain evidence="7 8">NBRC 106333</strain>
    </source>
</reference>
<comment type="subcellular location">
    <subcellularLocation>
        <location evidence="6">Cytoplasm</location>
    </subcellularLocation>
</comment>
<dbReference type="Proteomes" id="UP000321306">
    <property type="component" value="Unassembled WGS sequence"/>
</dbReference>
<dbReference type="RefSeq" id="WP_146882286.1">
    <property type="nucleotide sequence ID" value="NZ_BJXB01000002.1"/>
</dbReference>
<dbReference type="InterPro" id="IPR036604">
    <property type="entry name" value="PurS-like_sf"/>
</dbReference>
<comment type="similarity">
    <text evidence="6">Belongs to the PurS family.</text>
</comment>
<sequence length="89" mass="10244">MKYLAKVYVTLKKSILDPQGRTVERSLHNQGYASVLNARVGKYIELTFEGERSKIETELKDIAENILSNPVMESVHWDLEQVEQAEQVH</sequence>
<dbReference type="PANTHER" id="PTHR34696">
    <property type="entry name" value="PHOSPHORIBOSYLFORMYLGLYCINAMIDINE SYNTHASE SUBUNIT PURS"/>
    <property type="match status" value="1"/>
</dbReference>
<dbReference type="EC" id="6.3.5.3" evidence="6"/>
<dbReference type="HAMAP" id="MF_01926">
    <property type="entry name" value="PurS"/>
    <property type="match status" value="1"/>
</dbReference>
<dbReference type="Gene3D" id="3.30.1280.10">
    <property type="entry name" value="Phosphoribosylformylglycinamidine synthase subunit PurS"/>
    <property type="match status" value="1"/>
</dbReference>
<comment type="pathway">
    <text evidence="6">Purine metabolism; IMP biosynthesis via de novo pathway; 5-amino-1-(5-phospho-D-ribosyl)imidazole from N(2)-formyl-N(1)-(5-phospho-D-ribosyl)glycinamide: step 1/2.</text>
</comment>
<keyword evidence="1 6" id="KW-0963">Cytoplasm</keyword>
<evidence type="ECO:0000256" key="2">
    <source>
        <dbReference type="ARBA" id="ARBA00022598"/>
    </source>
</evidence>
<keyword evidence="3 6" id="KW-0547">Nucleotide-binding</keyword>
<comment type="caution">
    <text evidence="7">The sequence shown here is derived from an EMBL/GenBank/DDBJ whole genome shotgun (WGS) entry which is preliminary data.</text>
</comment>
<protein>
    <recommendedName>
        <fullName evidence="6">Phosphoribosylformylglycinamidine synthase subunit PurS</fullName>
        <shortName evidence="6">FGAM synthase</shortName>
        <ecNumber evidence="6">6.3.5.3</ecNumber>
    </recommendedName>
    <alternativeName>
        <fullName evidence="6">Formylglycinamide ribonucleotide amidotransferase subunit III</fullName>
        <shortName evidence="6">FGAR amidotransferase III</shortName>
        <shortName evidence="6">FGAR-AT III</shortName>
    </alternativeName>
    <alternativeName>
        <fullName evidence="6">Phosphoribosylformylglycinamidine synthase subunit III</fullName>
    </alternativeName>
</protein>
<evidence type="ECO:0000313" key="8">
    <source>
        <dbReference type="Proteomes" id="UP000321306"/>
    </source>
</evidence>
<accession>A0A511MWT9</accession>
<comment type="function">
    <text evidence="6">Part of the phosphoribosylformylglycinamidine synthase complex involved in the purines biosynthetic pathway. Catalyzes the ATP-dependent conversion of formylglycinamide ribonucleotide (FGAR) and glutamine to yield formylglycinamidine ribonucleotide (FGAM) and glutamate. The FGAM synthase complex is composed of three subunits. PurQ produces an ammonia molecule by converting glutamine to glutamate. PurL transfers the ammonia molecule to FGAR to form FGAM in an ATP-dependent manner. PurS interacts with PurQ and PurL and is thought to assist in the transfer of the ammonia molecule from PurQ to PurL.</text>
</comment>